<reference evidence="2" key="1">
    <citation type="journal article" date="2022" name="Nat. Commun.">
        <title>Chromosome evolution and the genetic basis of agronomically important traits in greater yam.</title>
        <authorList>
            <person name="Bredeson J.V."/>
            <person name="Lyons J.B."/>
            <person name="Oniyinde I.O."/>
            <person name="Okereke N.R."/>
            <person name="Kolade O."/>
            <person name="Nnabue I."/>
            <person name="Nwadili C.O."/>
            <person name="Hribova E."/>
            <person name="Parker M."/>
            <person name="Nwogha J."/>
            <person name="Shu S."/>
            <person name="Carlson J."/>
            <person name="Kariba R."/>
            <person name="Muthemba S."/>
            <person name="Knop K."/>
            <person name="Barton G.J."/>
            <person name="Sherwood A.V."/>
            <person name="Lopez-Montes A."/>
            <person name="Asiedu R."/>
            <person name="Jamnadass R."/>
            <person name="Muchugi A."/>
            <person name="Goodstein D."/>
            <person name="Egesi C.N."/>
            <person name="Featherston J."/>
            <person name="Asfaw A."/>
            <person name="Simpson G.G."/>
            <person name="Dolezel J."/>
            <person name="Hendre P.S."/>
            <person name="Van Deynze A."/>
            <person name="Kumar P.L."/>
            <person name="Obidiegwu J.E."/>
            <person name="Bhattacharjee R."/>
            <person name="Rokhsar D.S."/>
        </authorList>
    </citation>
    <scope>NUCLEOTIDE SEQUENCE [LARGE SCALE GENOMIC DNA]</scope>
    <source>
        <strain evidence="2">cv. TDa95/00328</strain>
    </source>
</reference>
<sequence length="706" mass="78306">MGMRTRQNATDSPKAEVGEIDTRAPFESVKAAVSLFGEVAFSADKLAAKKAKTPPSERTLAKETELHLAQKELNKLKEQLSTAETTKTQALAELDIVKRTVDELSQKLNIINESKESALKTTEEAKNQTKQLEAVCSSDHTGQDGSWKQELNSSREQYAVANAELDAAKQELRLMRKDFDMSMDAKISALNQETEAKHLIETNKEKVAQFSKESADAQESLVHVRLATEQAQQEEFKIISEKDSNRQSQKQSLEETLQKLTSLKKEFDPELYNRLEAKLMETTAEIEGAQKELESAKASDLEHISDVTMELDGAKEMLQKIAEEESSLQNLVESLKLELEAVQKEHSELKEKDAEAESIIGSLHVKLRKCKAELEAAMATESKTTLASDELVSALQQLSIESENAQREGEAMLKNAEELRNEAEAAHIALEDTERKLQLALKEAEEAKAAEVKALDQIKVLSERTNAARASTSDSGANITISAEEYESLSRKVEESEKLAEMKVAAAVAQVEAVRASENEAITRLEAIRKETKELETATEEAFKRAEMSEAAKKAVEGELRRWREKEQKRAAETASRILTESQMSTEASPPRPRDIPIQEKTDETRKAHKSHASKKILLPSLSGIFHRKKSHSDIGSPSYIPNEKHGVEVKKGKKAMWTGSSGASTVPDGHQQSLSTIITDEERGARNPQVITRAKVSSLNLKKDS</sequence>
<evidence type="ECO:0000313" key="1">
    <source>
        <dbReference type="EMBL" id="KAH7660213.1"/>
    </source>
</evidence>
<dbReference type="Proteomes" id="UP000827976">
    <property type="component" value="Chromosome 16"/>
</dbReference>
<organism evidence="1 2">
    <name type="scientific">Dioscorea alata</name>
    <name type="common">Purple yam</name>
    <dbReference type="NCBI Taxonomy" id="55571"/>
    <lineage>
        <taxon>Eukaryota</taxon>
        <taxon>Viridiplantae</taxon>
        <taxon>Streptophyta</taxon>
        <taxon>Embryophyta</taxon>
        <taxon>Tracheophyta</taxon>
        <taxon>Spermatophyta</taxon>
        <taxon>Magnoliopsida</taxon>
        <taxon>Liliopsida</taxon>
        <taxon>Dioscoreales</taxon>
        <taxon>Dioscoreaceae</taxon>
        <taxon>Dioscorea</taxon>
    </lineage>
</organism>
<proteinExistence type="predicted"/>
<gene>
    <name evidence="1" type="ORF">IHE45_16G084900</name>
</gene>
<keyword evidence="2" id="KW-1185">Reference proteome</keyword>
<protein>
    <submittedName>
        <fullName evidence="1">WEB family protein</fullName>
    </submittedName>
</protein>
<evidence type="ECO:0000313" key="2">
    <source>
        <dbReference type="Proteomes" id="UP000827976"/>
    </source>
</evidence>
<comment type="caution">
    <text evidence="1">The sequence shown here is derived from an EMBL/GenBank/DDBJ whole genome shotgun (WGS) entry which is preliminary data.</text>
</comment>
<name>A0ACB7UIP0_DIOAL</name>
<accession>A0ACB7UIP0</accession>
<dbReference type="EMBL" id="CM037026">
    <property type="protein sequence ID" value="KAH7660213.1"/>
    <property type="molecule type" value="Genomic_DNA"/>
</dbReference>